<organism evidence="2 3">
    <name type="scientific">Paracoccus onubensis</name>
    <dbReference type="NCBI Taxonomy" id="1675788"/>
    <lineage>
        <taxon>Bacteria</taxon>
        <taxon>Pseudomonadati</taxon>
        <taxon>Pseudomonadota</taxon>
        <taxon>Alphaproteobacteria</taxon>
        <taxon>Rhodobacterales</taxon>
        <taxon>Paracoccaceae</taxon>
        <taxon>Paracoccus</taxon>
    </lineage>
</organism>
<feature type="domain" description="TfoX N-terminal" evidence="1">
    <location>
        <begin position="35"/>
        <end position="117"/>
    </location>
</feature>
<dbReference type="OrthoDB" id="214902at2"/>
<dbReference type="AlphaFoldDB" id="A0A418SLV3"/>
<protein>
    <submittedName>
        <fullName evidence="2">Cold-shock protein</fullName>
    </submittedName>
</protein>
<dbReference type="Pfam" id="PF04993">
    <property type="entry name" value="TfoX_N"/>
    <property type="match status" value="1"/>
</dbReference>
<evidence type="ECO:0000313" key="2">
    <source>
        <dbReference type="EMBL" id="RJE81913.1"/>
    </source>
</evidence>
<gene>
    <name evidence="2" type="ORF">D3P04_22550</name>
</gene>
<dbReference type="InterPro" id="IPR007076">
    <property type="entry name" value="TfoX_N"/>
</dbReference>
<dbReference type="EMBL" id="QZCG01000024">
    <property type="protein sequence ID" value="RJE81913.1"/>
    <property type="molecule type" value="Genomic_DNA"/>
</dbReference>
<proteinExistence type="predicted"/>
<reference evidence="3" key="1">
    <citation type="submission" date="2018-09" db="EMBL/GenBank/DDBJ databases">
        <title>Acidovorax cavernicola nov. sp. isolated from Gruta de las Maravillas (Aracena, Spain).</title>
        <authorList>
            <person name="Jurado V."/>
            <person name="Gutierrez-Patricio S."/>
            <person name="Gonzalez-Pimentel J.L."/>
            <person name="Miller A.Z."/>
            <person name="Laiz L."/>
            <person name="Saiz-Jimenez C."/>
        </authorList>
    </citation>
    <scope>NUCLEOTIDE SEQUENCE [LARGE SCALE GENOMIC DNA]</scope>
    <source>
        <strain evidence="3">1011MAR3C25</strain>
    </source>
</reference>
<dbReference type="Gene3D" id="3.30.1460.30">
    <property type="entry name" value="YgaC/TfoX-N like chaperone"/>
    <property type="match status" value="1"/>
</dbReference>
<keyword evidence="3" id="KW-1185">Reference proteome</keyword>
<dbReference type="SUPFAM" id="SSF159894">
    <property type="entry name" value="YgaC/TfoX-N like"/>
    <property type="match status" value="1"/>
</dbReference>
<accession>A0A418SLV3</accession>
<comment type="caution">
    <text evidence="2">The sequence shown here is derived from an EMBL/GenBank/DDBJ whole genome shotgun (WGS) entry which is preliminary data.</text>
</comment>
<evidence type="ECO:0000313" key="3">
    <source>
        <dbReference type="Proteomes" id="UP000284202"/>
    </source>
</evidence>
<sequence length="127" mass="13673">MAPGPFLYRLSLGVPVMTRDPGLEAQLPEDLGQPDGLHSRPMFGGLCFMLNGHMLCAARAGHAMFRVGKEAEAQALAFPGTSRMSHAGREKPGFVWLSGPPLSDDDIRQGLARMALTHVSTFPPKDC</sequence>
<dbReference type="Proteomes" id="UP000284202">
    <property type="component" value="Unassembled WGS sequence"/>
</dbReference>
<evidence type="ECO:0000259" key="1">
    <source>
        <dbReference type="Pfam" id="PF04993"/>
    </source>
</evidence>
<name>A0A418SLV3_9RHOB</name>